<evidence type="ECO:0000313" key="1">
    <source>
        <dbReference type="EMBL" id="CAI9170034.1"/>
    </source>
</evidence>
<evidence type="ECO:0000313" key="2">
    <source>
        <dbReference type="Proteomes" id="UP001176941"/>
    </source>
</evidence>
<name>A0ABN8Z8H7_RANTA</name>
<gene>
    <name evidence="1" type="ORF">MRATA1EN1_LOCUS18996</name>
</gene>
<proteinExistence type="predicted"/>
<dbReference type="EMBL" id="OX459939">
    <property type="protein sequence ID" value="CAI9170034.1"/>
    <property type="molecule type" value="Genomic_DNA"/>
</dbReference>
<accession>A0ABN8Z8H7</accession>
<dbReference type="Proteomes" id="UP001176941">
    <property type="component" value="Chromosome 3"/>
</dbReference>
<organism evidence="1 2">
    <name type="scientific">Rangifer tarandus platyrhynchus</name>
    <name type="common">Svalbard reindeer</name>
    <dbReference type="NCBI Taxonomy" id="3082113"/>
    <lineage>
        <taxon>Eukaryota</taxon>
        <taxon>Metazoa</taxon>
        <taxon>Chordata</taxon>
        <taxon>Craniata</taxon>
        <taxon>Vertebrata</taxon>
        <taxon>Euteleostomi</taxon>
        <taxon>Mammalia</taxon>
        <taxon>Eutheria</taxon>
        <taxon>Laurasiatheria</taxon>
        <taxon>Artiodactyla</taxon>
        <taxon>Ruminantia</taxon>
        <taxon>Pecora</taxon>
        <taxon>Cervidae</taxon>
        <taxon>Odocoileinae</taxon>
        <taxon>Rangifer</taxon>
    </lineage>
</organism>
<reference evidence="1" key="1">
    <citation type="submission" date="2023-04" db="EMBL/GenBank/DDBJ databases">
        <authorList>
            <consortium name="ELIXIR-Norway"/>
        </authorList>
    </citation>
    <scope>NUCLEOTIDE SEQUENCE [LARGE SCALE GENOMIC DNA]</scope>
</reference>
<sequence length="109" mass="12607">MPPMPLSCSTTFHGSPVPCSHPVLSRIYTLTLHPPFYSPSLKEQPSLPCLRFPTRFLPPDMLYFTYLVMDYQSPPAGCQLQEVCLWFVPCCEQYLVFSKRKCLLRLNVY</sequence>
<keyword evidence="2" id="KW-1185">Reference proteome</keyword>
<protein>
    <submittedName>
        <fullName evidence="1">Uncharacterized protein</fullName>
    </submittedName>
</protein>